<feature type="coiled-coil region" evidence="1">
    <location>
        <begin position="25"/>
        <end position="52"/>
    </location>
</feature>
<dbReference type="CTD" id="36373643"/>
<feature type="transmembrane region" description="Helical" evidence="2">
    <location>
        <begin position="229"/>
        <end position="249"/>
    </location>
</feature>
<evidence type="ECO:0000313" key="6">
    <source>
        <dbReference type="WormBase" id="SRAE_0000040100"/>
    </source>
</evidence>
<feature type="transmembrane region" description="Helical" evidence="2">
    <location>
        <begin position="261"/>
        <end position="281"/>
    </location>
</feature>
<dbReference type="GeneID" id="36373643"/>
<reference evidence="5" key="3">
    <citation type="submission" date="2020-12" db="UniProtKB">
        <authorList>
            <consortium name="WormBaseParasite"/>
        </authorList>
    </citation>
    <scope>IDENTIFICATION</scope>
</reference>
<keyword evidence="1" id="KW-0175">Coiled coil</keyword>
<feature type="transmembrane region" description="Helical" evidence="2">
    <location>
        <begin position="117"/>
        <end position="134"/>
    </location>
</feature>
<keyword evidence="2" id="KW-0812">Transmembrane</keyword>
<evidence type="ECO:0000256" key="1">
    <source>
        <dbReference type="SAM" id="Coils"/>
    </source>
</evidence>
<protein>
    <submittedName>
        <fullName evidence="3 5">Uncharacterized protein</fullName>
    </submittedName>
</protein>
<evidence type="ECO:0000313" key="3">
    <source>
        <dbReference type="EMBL" id="CEF61275.1"/>
    </source>
</evidence>
<evidence type="ECO:0000256" key="2">
    <source>
        <dbReference type="SAM" id="Phobius"/>
    </source>
</evidence>
<reference evidence="4" key="1">
    <citation type="submission" date="2014-09" db="EMBL/GenBank/DDBJ databases">
        <authorList>
            <person name="Martin A.A."/>
        </authorList>
    </citation>
    <scope>NUCLEOTIDE SEQUENCE</scope>
    <source>
        <strain evidence="4">ED321</strain>
    </source>
</reference>
<name>A0A090KUV2_STRRB</name>
<dbReference type="EMBL" id="LN609406">
    <property type="protein sequence ID" value="CEF61275.1"/>
    <property type="molecule type" value="Genomic_DNA"/>
</dbReference>
<feature type="transmembrane region" description="Helical" evidence="2">
    <location>
        <begin position="150"/>
        <end position="169"/>
    </location>
</feature>
<dbReference type="AlphaFoldDB" id="A0A090KUV2"/>
<dbReference type="Proteomes" id="UP000035682">
    <property type="component" value="Unplaced"/>
</dbReference>
<feature type="transmembrane region" description="Helical" evidence="2">
    <location>
        <begin position="86"/>
        <end position="105"/>
    </location>
</feature>
<dbReference type="WBParaSite" id="SRAE_0000040100.1">
    <property type="protein sequence ID" value="SRAE_0000040100.1"/>
    <property type="gene ID" value="WBGene00256145"/>
</dbReference>
<reference evidence="3" key="2">
    <citation type="submission" date="2014-09" db="EMBL/GenBank/DDBJ databases">
        <authorList>
            <person name="Aslett A.Martin."/>
        </authorList>
    </citation>
    <scope>NUCLEOTIDE SEQUENCE</scope>
    <source>
        <strain evidence="3">ED321 Heterogonic</strain>
    </source>
</reference>
<organism evidence="3">
    <name type="scientific">Strongyloides ratti</name>
    <name type="common">Parasitic roundworm</name>
    <dbReference type="NCBI Taxonomy" id="34506"/>
    <lineage>
        <taxon>Eukaryota</taxon>
        <taxon>Metazoa</taxon>
        <taxon>Ecdysozoa</taxon>
        <taxon>Nematoda</taxon>
        <taxon>Chromadorea</taxon>
        <taxon>Rhabditida</taxon>
        <taxon>Tylenchina</taxon>
        <taxon>Panagrolaimomorpha</taxon>
        <taxon>Strongyloidoidea</taxon>
        <taxon>Strongyloididae</taxon>
        <taxon>Strongyloides</taxon>
    </lineage>
</organism>
<evidence type="ECO:0000313" key="4">
    <source>
        <dbReference type="Proteomes" id="UP000035682"/>
    </source>
</evidence>
<gene>
    <name evidence="3 5 6" type="ORF">SRAE_0000040100</name>
</gene>
<keyword evidence="4" id="KW-1185">Reference proteome</keyword>
<proteinExistence type="predicted"/>
<keyword evidence="2" id="KW-0472">Membrane</keyword>
<evidence type="ECO:0000313" key="5">
    <source>
        <dbReference type="WBParaSite" id="SRAE_0000040100.1"/>
    </source>
</evidence>
<keyword evidence="2" id="KW-1133">Transmembrane helix</keyword>
<accession>A0A090KUV2</accession>
<feature type="transmembrane region" description="Helical" evidence="2">
    <location>
        <begin position="175"/>
        <end position="195"/>
    </location>
</feature>
<sequence length="282" mass="32629">MENQKNLNDQFDPINRIIDGVEKGAQTIKKRARSLSKEAERAVETIQNFSNESQSLVSQFQNILLEEPIQLVPENTKQLKITYMKIFHSILSMLFGQKVGEYIIFKIFNQLIDTESSILLAFIIIPVVLTLKYFPSLNKDERKEKLSERFIYIYSIFIGMILGFVFMRIQTDSNISYGIINASILFLYFNTPEFVLSIDDKRKNQMIISVIGPLSMIFIGFIFRESFVISLLALLFYSCINFISFQVYTTYNINNIKETPTALIILNIISEIYIKTVLSLIN</sequence>
<feature type="transmembrane region" description="Helical" evidence="2">
    <location>
        <begin position="207"/>
        <end position="223"/>
    </location>
</feature>
<dbReference type="RefSeq" id="XP_024500484.1">
    <property type="nucleotide sequence ID" value="XM_024646288.1"/>
</dbReference>
<dbReference type="WormBase" id="SRAE_0000040100">
    <property type="protein sequence ID" value="SRP07643"/>
    <property type="gene ID" value="WBGene00256145"/>
</dbReference>